<accession>A0A1J6J237</accession>
<keyword evidence="3" id="KW-1185">Reference proteome</keyword>
<dbReference type="PANTHER" id="PTHR47723:SF23">
    <property type="entry name" value="REVERSE TRANSCRIPTASE-LIKE PROTEIN"/>
    <property type="match status" value="1"/>
</dbReference>
<protein>
    <submittedName>
        <fullName evidence="2">Ribonuclease h protein</fullName>
    </submittedName>
</protein>
<dbReference type="InterPro" id="IPR002156">
    <property type="entry name" value="RNaseH_domain"/>
</dbReference>
<dbReference type="InterPro" id="IPR036397">
    <property type="entry name" value="RNaseH_sf"/>
</dbReference>
<dbReference type="Proteomes" id="UP000187609">
    <property type="component" value="Unassembled WGS sequence"/>
</dbReference>
<dbReference type="Gene3D" id="3.30.420.10">
    <property type="entry name" value="Ribonuclease H-like superfamily/Ribonuclease H"/>
    <property type="match status" value="1"/>
</dbReference>
<dbReference type="InterPro" id="IPR044730">
    <property type="entry name" value="RNase_H-like_dom_plant"/>
</dbReference>
<dbReference type="InterPro" id="IPR053151">
    <property type="entry name" value="RNase_H-like"/>
</dbReference>
<dbReference type="SMR" id="A0A1J6J237"/>
<reference evidence="2" key="1">
    <citation type="submission" date="2016-11" db="EMBL/GenBank/DDBJ databases">
        <title>The genome of Nicotiana attenuata.</title>
        <authorList>
            <person name="Xu S."/>
            <person name="Brockmoeller T."/>
            <person name="Gaquerel E."/>
            <person name="Navarro A."/>
            <person name="Kuhl H."/>
            <person name="Gase K."/>
            <person name="Ling Z."/>
            <person name="Zhou W."/>
            <person name="Kreitzer C."/>
            <person name="Stanke M."/>
            <person name="Tang H."/>
            <person name="Lyons E."/>
            <person name="Pandey P."/>
            <person name="Pandey S.P."/>
            <person name="Timmermann B."/>
            <person name="Baldwin I.T."/>
        </authorList>
    </citation>
    <scope>NUCLEOTIDE SEQUENCE [LARGE SCALE GENOMIC DNA]</scope>
    <source>
        <strain evidence="2">UT</strain>
    </source>
</reference>
<sequence length="265" mass="30523">NIFFECSASRPLWAHLGLLHHINTLQHLTTSLIERIKLLIKNYNHHIPYNIPPSTLITFCLWGIWIQRNQNLFHQQSTPVPYLQITKKAVKFHFLTSRPHKNTQPTPLYIKWKPPNHNHYKLNTDGETKSPRLNGIGGVIRSSDENWILGYSKHIEFGTSIQMELTALLYGLRLSLQHGYFPLEINIDAKEINDCRLLLRQLGDPLLQHTYREANMVADGLAKYGTQLSCSSGLKLFDTPPPFAYQDFHSDKVGTAKRRFVNSCI</sequence>
<dbReference type="GO" id="GO:0004523">
    <property type="term" value="F:RNA-DNA hybrid ribonuclease activity"/>
    <property type="evidence" value="ECO:0007669"/>
    <property type="project" value="InterPro"/>
</dbReference>
<evidence type="ECO:0000313" key="3">
    <source>
        <dbReference type="Proteomes" id="UP000187609"/>
    </source>
</evidence>
<name>A0A1J6J237_NICAT</name>
<evidence type="ECO:0000259" key="1">
    <source>
        <dbReference type="Pfam" id="PF13456"/>
    </source>
</evidence>
<dbReference type="Pfam" id="PF13456">
    <property type="entry name" value="RVT_3"/>
    <property type="match status" value="1"/>
</dbReference>
<dbReference type="InterPro" id="IPR012337">
    <property type="entry name" value="RNaseH-like_sf"/>
</dbReference>
<organism evidence="2 3">
    <name type="scientific">Nicotiana attenuata</name>
    <name type="common">Coyote tobacco</name>
    <dbReference type="NCBI Taxonomy" id="49451"/>
    <lineage>
        <taxon>Eukaryota</taxon>
        <taxon>Viridiplantae</taxon>
        <taxon>Streptophyta</taxon>
        <taxon>Embryophyta</taxon>
        <taxon>Tracheophyta</taxon>
        <taxon>Spermatophyta</taxon>
        <taxon>Magnoliopsida</taxon>
        <taxon>eudicotyledons</taxon>
        <taxon>Gunneridae</taxon>
        <taxon>Pentapetalae</taxon>
        <taxon>asterids</taxon>
        <taxon>lamiids</taxon>
        <taxon>Solanales</taxon>
        <taxon>Solanaceae</taxon>
        <taxon>Nicotianoideae</taxon>
        <taxon>Nicotianeae</taxon>
        <taxon>Nicotiana</taxon>
    </lineage>
</organism>
<feature type="non-terminal residue" evidence="2">
    <location>
        <position position="1"/>
    </location>
</feature>
<feature type="domain" description="RNase H type-1" evidence="1">
    <location>
        <begin position="123"/>
        <end position="194"/>
    </location>
</feature>
<dbReference type="GO" id="GO:0003676">
    <property type="term" value="F:nucleic acid binding"/>
    <property type="evidence" value="ECO:0007669"/>
    <property type="project" value="InterPro"/>
</dbReference>
<dbReference type="Gramene" id="OIT05027">
    <property type="protein sequence ID" value="OIT05027"/>
    <property type="gene ID" value="A4A49_65196"/>
</dbReference>
<dbReference type="PANTHER" id="PTHR47723">
    <property type="entry name" value="OS05G0353850 PROTEIN"/>
    <property type="match status" value="1"/>
</dbReference>
<dbReference type="SUPFAM" id="SSF53098">
    <property type="entry name" value="Ribonuclease H-like"/>
    <property type="match status" value="1"/>
</dbReference>
<evidence type="ECO:0000313" key="2">
    <source>
        <dbReference type="EMBL" id="OIT05027.1"/>
    </source>
</evidence>
<dbReference type="EMBL" id="MJEQ01037185">
    <property type="protein sequence ID" value="OIT05027.1"/>
    <property type="molecule type" value="Genomic_DNA"/>
</dbReference>
<dbReference type="CDD" id="cd06222">
    <property type="entry name" value="RNase_H_like"/>
    <property type="match status" value="1"/>
</dbReference>
<gene>
    <name evidence="2" type="ORF">A4A49_65196</name>
</gene>
<dbReference type="AlphaFoldDB" id="A0A1J6J237"/>
<comment type="caution">
    <text evidence="2">The sequence shown here is derived from an EMBL/GenBank/DDBJ whole genome shotgun (WGS) entry which is preliminary data.</text>
</comment>
<dbReference type="OMA" id="SINGEFQ"/>
<proteinExistence type="predicted"/>
<feature type="non-terminal residue" evidence="2">
    <location>
        <position position="265"/>
    </location>
</feature>